<organism evidence="2 3">
    <name type="scientific">Actomonas aquatica</name>
    <dbReference type="NCBI Taxonomy" id="2866162"/>
    <lineage>
        <taxon>Bacteria</taxon>
        <taxon>Pseudomonadati</taxon>
        <taxon>Verrucomicrobiota</taxon>
        <taxon>Opitutia</taxon>
        <taxon>Opitutales</taxon>
        <taxon>Opitutaceae</taxon>
        <taxon>Actomonas</taxon>
    </lineage>
</organism>
<protein>
    <recommendedName>
        <fullName evidence="4">CBM20 domain-containing protein</fullName>
    </recommendedName>
</protein>
<feature type="region of interest" description="Disordered" evidence="1">
    <location>
        <begin position="1"/>
        <end position="78"/>
    </location>
</feature>
<keyword evidence="3" id="KW-1185">Reference proteome</keyword>
<proteinExistence type="predicted"/>
<accession>A0ABZ1C5W0</accession>
<name>A0ABZ1C5W0_9BACT</name>
<sequence length="176" mass="17931">MKKSTKSTTPAAPQAKKTVTKKAVGTKKAATKKAAPVSAEPVAAAPAAAPKKVAAKKTAVKRAAPVKPAPAKKVVTKKAPAKKAAAATKVEVADTVVTAKINIGFGNTMHLRGSGPGLSWDGGVPMNCAGDDEWTITLSGATAPIVFKFLVNDLTWSVGDDFVVEPGSTVVLEPSF</sequence>
<dbReference type="RefSeq" id="WP_221029470.1">
    <property type="nucleotide sequence ID" value="NZ_CP139781.1"/>
</dbReference>
<reference evidence="2 3" key="1">
    <citation type="submission" date="2021-08" db="EMBL/GenBank/DDBJ databases">
        <authorList>
            <person name="Zhang D."/>
            <person name="Zhang A."/>
            <person name="Wang L."/>
        </authorList>
    </citation>
    <scope>NUCLEOTIDE SEQUENCE [LARGE SCALE GENOMIC DNA]</scope>
    <source>
        <strain evidence="2 3">WL0086</strain>
    </source>
</reference>
<feature type="compositionally biased region" description="Low complexity" evidence="1">
    <location>
        <begin position="61"/>
        <end position="73"/>
    </location>
</feature>
<gene>
    <name evidence="2" type="ORF">K1X11_020070</name>
</gene>
<dbReference type="EMBL" id="CP139781">
    <property type="protein sequence ID" value="WRQ87118.1"/>
    <property type="molecule type" value="Genomic_DNA"/>
</dbReference>
<evidence type="ECO:0008006" key="4">
    <source>
        <dbReference type="Google" id="ProtNLM"/>
    </source>
</evidence>
<evidence type="ECO:0000256" key="1">
    <source>
        <dbReference type="SAM" id="MobiDB-lite"/>
    </source>
</evidence>
<feature type="compositionally biased region" description="Low complexity" evidence="1">
    <location>
        <begin position="1"/>
        <end position="52"/>
    </location>
</feature>
<evidence type="ECO:0000313" key="2">
    <source>
        <dbReference type="EMBL" id="WRQ87118.1"/>
    </source>
</evidence>
<reference evidence="2 3" key="2">
    <citation type="submission" date="2023-12" db="EMBL/GenBank/DDBJ databases">
        <title>Description of an unclassified Opitutus bacterium of Verrucomicrobiota.</title>
        <authorList>
            <person name="Zhang D.-F."/>
        </authorList>
    </citation>
    <scope>NUCLEOTIDE SEQUENCE [LARGE SCALE GENOMIC DNA]</scope>
    <source>
        <strain evidence="2 3">WL0086</strain>
    </source>
</reference>
<dbReference type="Proteomes" id="UP000738431">
    <property type="component" value="Chromosome"/>
</dbReference>
<evidence type="ECO:0000313" key="3">
    <source>
        <dbReference type="Proteomes" id="UP000738431"/>
    </source>
</evidence>